<dbReference type="GO" id="GO:0005886">
    <property type="term" value="C:plasma membrane"/>
    <property type="evidence" value="ECO:0007669"/>
    <property type="project" value="UniProtKB-SubCell"/>
</dbReference>
<dbReference type="InterPro" id="IPR007554">
    <property type="entry name" value="Glycerophosphate_synth"/>
</dbReference>
<name>A0A5P5X5G4_VIBPH</name>
<evidence type="ECO:0000256" key="6">
    <source>
        <dbReference type="ARBA" id="ARBA00023136"/>
    </source>
</evidence>
<keyword evidence="3" id="KW-1003">Cell membrane</keyword>
<dbReference type="PANTHER" id="PTHR37316:SF3">
    <property type="entry name" value="TEICHOIC ACID GLYCEROL-PHOSPHATE TRANSFERASE"/>
    <property type="match status" value="1"/>
</dbReference>
<evidence type="ECO:0000256" key="1">
    <source>
        <dbReference type="ARBA" id="ARBA00004202"/>
    </source>
</evidence>
<dbReference type="GO" id="GO:0019350">
    <property type="term" value="P:teichoic acid biosynthetic process"/>
    <property type="evidence" value="ECO:0007669"/>
    <property type="project" value="UniProtKB-KW"/>
</dbReference>
<feature type="transmembrane region" description="Helical" evidence="7">
    <location>
        <begin position="30"/>
        <end position="48"/>
    </location>
</feature>
<evidence type="ECO:0000256" key="7">
    <source>
        <dbReference type="SAM" id="Phobius"/>
    </source>
</evidence>
<reference evidence="8" key="1">
    <citation type="journal article" date="2019" name="Int. J. Food Microbiol.">
        <title>Developing a novel molecular serotyping system based on capsular polysaccharide synthesis gene clusters of Vibrio parahaemolyticus.</title>
        <authorList>
            <person name="Pang Y."/>
            <person name="Guo X."/>
            <person name="Tian X."/>
            <person name="Liu F."/>
            <person name="Wang L."/>
            <person name="Wu J."/>
            <person name="Zhang S."/>
            <person name="Li S."/>
            <person name="Liu B."/>
        </authorList>
    </citation>
    <scope>NUCLEOTIDE SEQUENCE</scope>
    <source>
        <strain evidence="8">G3557</strain>
    </source>
</reference>
<proteinExistence type="inferred from homology"/>
<comment type="similarity">
    <text evidence="2">Belongs to the CDP-glycerol glycerophosphotransferase family.</text>
</comment>
<dbReference type="Pfam" id="PF04464">
    <property type="entry name" value="Glyphos_transf"/>
    <property type="match status" value="1"/>
</dbReference>
<organism evidence="8">
    <name type="scientific">Vibrio parahaemolyticus</name>
    <dbReference type="NCBI Taxonomy" id="670"/>
    <lineage>
        <taxon>Bacteria</taxon>
        <taxon>Pseudomonadati</taxon>
        <taxon>Pseudomonadota</taxon>
        <taxon>Gammaproteobacteria</taxon>
        <taxon>Vibrionales</taxon>
        <taxon>Vibrionaceae</taxon>
        <taxon>Vibrio</taxon>
    </lineage>
</organism>
<evidence type="ECO:0000256" key="2">
    <source>
        <dbReference type="ARBA" id="ARBA00010488"/>
    </source>
</evidence>
<dbReference type="AlphaFoldDB" id="A0A5P5X5G4"/>
<dbReference type="PANTHER" id="PTHR37316">
    <property type="entry name" value="TEICHOIC ACID GLYCEROL-PHOSPHATE PRIMASE"/>
    <property type="match status" value="1"/>
</dbReference>
<dbReference type="InterPro" id="IPR043148">
    <property type="entry name" value="TagF_C"/>
</dbReference>
<keyword evidence="7" id="KW-1133">Transmembrane helix</keyword>
<evidence type="ECO:0000256" key="4">
    <source>
        <dbReference type="ARBA" id="ARBA00022679"/>
    </source>
</evidence>
<keyword evidence="5" id="KW-0777">Teichoic acid biosynthesis</keyword>
<gene>
    <name evidence="8" type="primary">tagB</name>
</gene>
<sequence>MKTSIINIWTLIMNKTHFISRLLRRFSNEFFLLIKYFIPSFIATFFRLNKKRIIFNSSFSSRYEFNGRYLFEYFLINHNEFEVFFIINNDKLRAELNLKYGDFFITSKRTRDIWFILKSKTWVLSTVDIPILSPFIHKERIVYHIGHGIPLKHIGLSEKNIPLLSKLNRIIRFRFFTDILCYSNDLEIMMSNALRVNDARMVPLGQPRNDALIKNKLDYLLEKTGIRDRGESKYILYAPTWRPYSNTKFFPFAGFSSQELSTFLEKNDIYIYLRPHPHYVFEVDKSILALDRVVMFDSEDFPEVMDFLSCFDLLITDYSSIYLDFIALTRPVIFIPYDLELYKREVGFSVDYDAFTPGHKVHDQTNLFYSIIESLQSFTYKEEVKKINAITNSKPDNNSKENAEYIINNVEM</sequence>
<evidence type="ECO:0000256" key="5">
    <source>
        <dbReference type="ARBA" id="ARBA00022944"/>
    </source>
</evidence>
<dbReference type="InterPro" id="IPR043149">
    <property type="entry name" value="TagF_N"/>
</dbReference>
<evidence type="ECO:0000256" key="3">
    <source>
        <dbReference type="ARBA" id="ARBA00022475"/>
    </source>
</evidence>
<dbReference type="Gene3D" id="3.40.50.11820">
    <property type="match status" value="1"/>
</dbReference>
<keyword evidence="4" id="KW-0808">Transferase</keyword>
<keyword evidence="6 7" id="KW-0472">Membrane</keyword>
<protein>
    <submittedName>
        <fullName evidence="8">TagB</fullName>
    </submittedName>
</protein>
<dbReference type="InterPro" id="IPR051612">
    <property type="entry name" value="Teichoic_Acid_Biosynth"/>
</dbReference>
<comment type="subcellular location">
    <subcellularLocation>
        <location evidence="1">Cell membrane</location>
        <topology evidence="1">Peripheral membrane protein</topology>
    </subcellularLocation>
</comment>
<dbReference type="EMBL" id="MK473647">
    <property type="protein sequence ID" value="QFF90452.1"/>
    <property type="molecule type" value="Genomic_DNA"/>
</dbReference>
<keyword evidence="7" id="KW-0812">Transmembrane</keyword>
<dbReference type="GO" id="GO:0047355">
    <property type="term" value="F:CDP-glycerol glycerophosphotransferase activity"/>
    <property type="evidence" value="ECO:0007669"/>
    <property type="project" value="InterPro"/>
</dbReference>
<accession>A0A5P5X5G4</accession>
<dbReference type="SUPFAM" id="SSF53756">
    <property type="entry name" value="UDP-Glycosyltransferase/glycogen phosphorylase"/>
    <property type="match status" value="1"/>
</dbReference>
<dbReference type="Gene3D" id="3.40.50.12580">
    <property type="match status" value="1"/>
</dbReference>
<evidence type="ECO:0000313" key="8">
    <source>
        <dbReference type="EMBL" id="QFF90452.1"/>
    </source>
</evidence>